<dbReference type="SUPFAM" id="SSF52540">
    <property type="entry name" value="P-loop containing nucleoside triphosphate hydrolases"/>
    <property type="match status" value="1"/>
</dbReference>
<dbReference type="PANTHER" id="PTHR43721:SF22">
    <property type="entry name" value="ELONGATION FACTOR TU, MITOCHONDRIAL"/>
    <property type="match status" value="1"/>
</dbReference>
<sequence>MQVLATAGHVDHGKSTLVRALTGMEPDRYAEERRRGLTLDLGFAWTTVDGTEVAFVDVPGHERFVPTMLAGVGPVPAVLLVVAADGGWMPQSQEHLDALDALGVRQGLLVVTRADLADPAPAVREAREHLRGTGLEGVDDVAVSARTGAGLDDLRAALGRLVARLPAGDPEAPVRLWVDRAFSVRGAGTVVTGTLPGGRVRPGDRLRLLPAGTDVVVRGVQSLGRERDEVVGPARLALNLRGVAADDVARGDVLATAGHHW</sequence>
<evidence type="ECO:0000256" key="4">
    <source>
        <dbReference type="ARBA" id="ARBA00022917"/>
    </source>
</evidence>
<keyword evidence="4" id="KW-0648">Protein biosynthesis</keyword>
<dbReference type="InterPro" id="IPR050055">
    <property type="entry name" value="EF-Tu_GTPase"/>
</dbReference>
<keyword evidence="5" id="KW-0342">GTP-binding</keyword>
<dbReference type="PANTHER" id="PTHR43721">
    <property type="entry name" value="ELONGATION FACTOR TU-RELATED"/>
    <property type="match status" value="1"/>
</dbReference>
<dbReference type="InterPro" id="IPR027417">
    <property type="entry name" value="P-loop_NTPase"/>
</dbReference>
<dbReference type="Pfam" id="PF00009">
    <property type="entry name" value="GTP_EFTU"/>
    <property type="match status" value="1"/>
</dbReference>
<reference evidence="10" key="1">
    <citation type="journal article" date="2019" name="Int. J. Syst. Evol. Microbiol.">
        <title>The Global Catalogue of Microorganisms (GCM) 10K type strain sequencing project: providing services to taxonomists for standard genome sequencing and annotation.</title>
        <authorList>
            <consortium name="The Broad Institute Genomics Platform"/>
            <consortium name="The Broad Institute Genome Sequencing Center for Infectious Disease"/>
            <person name="Wu L."/>
            <person name="Ma J."/>
        </authorList>
    </citation>
    <scope>NUCLEOTIDE SEQUENCE [LARGE SCALE GENOMIC DNA]</scope>
    <source>
        <strain evidence="10">NBRC 108730</strain>
    </source>
</reference>
<accession>A0ABQ6JI10</accession>
<keyword evidence="5" id="KW-0547">Nucleotide-binding</keyword>
<dbReference type="InterPro" id="IPR004535">
    <property type="entry name" value="Transl_elong_SelB"/>
</dbReference>
<evidence type="ECO:0000313" key="10">
    <source>
        <dbReference type="Proteomes" id="UP001157017"/>
    </source>
</evidence>
<dbReference type="InterPro" id="IPR004161">
    <property type="entry name" value="EFTu-like_2"/>
</dbReference>
<dbReference type="Pfam" id="PF03144">
    <property type="entry name" value="GTP_EFTU_D2"/>
    <property type="match status" value="1"/>
</dbReference>
<evidence type="ECO:0000256" key="2">
    <source>
        <dbReference type="ARBA" id="ARBA00015953"/>
    </source>
</evidence>
<evidence type="ECO:0000256" key="7">
    <source>
        <dbReference type="ARBA" id="ARBA00031615"/>
    </source>
</evidence>
<keyword evidence="3" id="KW-0963">Cytoplasm</keyword>
<feature type="domain" description="Tr-type G" evidence="8">
    <location>
        <begin position="1"/>
        <end position="166"/>
    </location>
</feature>
<dbReference type="NCBIfam" id="TIGR00475">
    <property type="entry name" value="selB"/>
    <property type="match status" value="1"/>
</dbReference>
<dbReference type="EMBL" id="BSUZ01000001">
    <property type="protein sequence ID" value="GMA86470.1"/>
    <property type="molecule type" value="Genomic_DNA"/>
</dbReference>
<evidence type="ECO:0000256" key="3">
    <source>
        <dbReference type="ARBA" id="ARBA00022490"/>
    </source>
</evidence>
<evidence type="ECO:0000256" key="1">
    <source>
        <dbReference type="ARBA" id="ARBA00004496"/>
    </source>
</evidence>
<dbReference type="SUPFAM" id="SSF50447">
    <property type="entry name" value="Translation proteins"/>
    <property type="match status" value="1"/>
</dbReference>
<dbReference type="CDD" id="cd04171">
    <property type="entry name" value="SelB"/>
    <property type="match status" value="1"/>
</dbReference>
<keyword evidence="10" id="KW-1185">Reference proteome</keyword>
<name>A0ABQ6JI10_9ACTN</name>
<dbReference type="Gene3D" id="3.40.50.300">
    <property type="entry name" value="P-loop containing nucleotide triphosphate hydrolases"/>
    <property type="match status" value="1"/>
</dbReference>
<comment type="function">
    <text evidence="6">Translation factor necessary for the incorporation of selenocysteine into proteins. It probably replaces EF-Tu for the insertion of selenocysteine directed by the UGA codon. SelB binds GTP and GDP.</text>
</comment>
<dbReference type="Gene3D" id="2.40.30.10">
    <property type="entry name" value="Translation factors"/>
    <property type="match status" value="1"/>
</dbReference>
<dbReference type="Proteomes" id="UP001157017">
    <property type="component" value="Unassembled WGS sequence"/>
</dbReference>
<evidence type="ECO:0000259" key="8">
    <source>
        <dbReference type="PROSITE" id="PS51722"/>
    </source>
</evidence>
<comment type="subcellular location">
    <subcellularLocation>
        <location evidence="1">Cytoplasm</location>
    </subcellularLocation>
</comment>
<evidence type="ECO:0000256" key="6">
    <source>
        <dbReference type="ARBA" id="ARBA00025526"/>
    </source>
</evidence>
<gene>
    <name evidence="9" type="ORF">GCM10025868_17200</name>
</gene>
<dbReference type="InterPro" id="IPR009000">
    <property type="entry name" value="Transl_B-barrel_sf"/>
</dbReference>
<evidence type="ECO:0000256" key="5">
    <source>
        <dbReference type="ARBA" id="ARBA00023134"/>
    </source>
</evidence>
<organism evidence="9 10">
    <name type="scientific">Angustibacter aerolatus</name>
    <dbReference type="NCBI Taxonomy" id="1162965"/>
    <lineage>
        <taxon>Bacteria</taxon>
        <taxon>Bacillati</taxon>
        <taxon>Actinomycetota</taxon>
        <taxon>Actinomycetes</taxon>
        <taxon>Kineosporiales</taxon>
        <taxon>Kineosporiaceae</taxon>
    </lineage>
</organism>
<dbReference type="InterPro" id="IPR000795">
    <property type="entry name" value="T_Tr_GTP-bd_dom"/>
</dbReference>
<comment type="caution">
    <text evidence="9">The sequence shown here is derived from an EMBL/GenBank/DDBJ whole genome shotgun (WGS) entry which is preliminary data.</text>
</comment>
<evidence type="ECO:0000313" key="9">
    <source>
        <dbReference type="EMBL" id="GMA86470.1"/>
    </source>
</evidence>
<protein>
    <recommendedName>
        <fullName evidence="2">Selenocysteine-specific elongation factor</fullName>
    </recommendedName>
    <alternativeName>
        <fullName evidence="7">SelB translation factor</fullName>
    </alternativeName>
</protein>
<dbReference type="PROSITE" id="PS51722">
    <property type="entry name" value="G_TR_2"/>
    <property type="match status" value="1"/>
</dbReference>
<proteinExistence type="predicted"/>